<dbReference type="GO" id="GO:1990281">
    <property type="term" value="C:efflux pump complex"/>
    <property type="evidence" value="ECO:0007669"/>
    <property type="project" value="TreeGrafter"/>
</dbReference>
<dbReference type="Gene3D" id="1.20.1600.10">
    <property type="entry name" value="Outer membrane efflux proteins (OEP)"/>
    <property type="match status" value="2"/>
</dbReference>
<dbReference type="SUPFAM" id="SSF56954">
    <property type="entry name" value="Outer membrane efflux proteins (OEP)"/>
    <property type="match status" value="1"/>
</dbReference>
<reference evidence="8 9" key="1">
    <citation type="submission" date="2017-06" db="EMBL/GenBank/DDBJ databases">
        <authorList>
            <person name="Kim H.J."/>
            <person name="Triplett B.A."/>
        </authorList>
    </citation>
    <scope>NUCLEOTIDE SEQUENCE [LARGE SCALE GENOMIC DNA]</scope>
    <source>
        <strain evidence="8 9">SCA</strain>
    </source>
</reference>
<proteinExistence type="predicted"/>
<evidence type="ECO:0000256" key="5">
    <source>
        <dbReference type="ARBA" id="ARBA00023237"/>
    </source>
</evidence>
<keyword evidence="2" id="KW-1134">Transmembrane beta strand</keyword>
<protein>
    <submittedName>
        <fullName evidence="8">Outer membrane efflux protein</fullName>
    </submittedName>
</protein>
<dbReference type="GO" id="GO:0009279">
    <property type="term" value="C:cell outer membrane"/>
    <property type="evidence" value="ECO:0007669"/>
    <property type="project" value="UniProtKB-SubCell"/>
</dbReference>
<dbReference type="GO" id="GO:0015288">
    <property type="term" value="F:porin activity"/>
    <property type="evidence" value="ECO:0007669"/>
    <property type="project" value="TreeGrafter"/>
</dbReference>
<organism evidence="8 9">
    <name type="scientific">Anaerovirgula multivorans</name>
    <dbReference type="NCBI Taxonomy" id="312168"/>
    <lineage>
        <taxon>Bacteria</taxon>
        <taxon>Bacillati</taxon>
        <taxon>Bacillota</taxon>
        <taxon>Clostridia</taxon>
        <taxon>Peptostreptococcales</taxon>
        <taxon>Natronincolaceae</taxon>
        <taxon>Anaerovirgula</taxon>
    </lineage>
</organism>
<name>A0A239EHC6_9FIRM</name>
<keyword evidence="3" id="KW-0812">Transmembrane</keyword>
<gene>
    <name evidence="8" type="ORF">SAMN05446037_101033</name>
</gene>
<evidence type="ECO:0000256" key="7">
    <source>
        <dbReference type="SAM" id="SignalP"/>
    </source>
</evidence>
<comment type="subcellular location">
    <subcellularLocation>
        <location evidence="1">Cell outer membrane</location>
    </subcellularLocation>
</comment>
<feature type="signal peptide" evidence="7">
    <location>
        <begin position="1"/>
        <end position="21"/>
    </location>
</feature>
<feature type="coiled-coil region" evidence="6">
    <location>
        <begin position="292"/>
        <end position="326"/>
    </location>
</feature>
<dbReference type="AlphaFoldDB" id="A0A239EHC6"/>
<feature type="coiled-coil region" evidence="6">
    <location>
        <begin position="136"/>
        <end position="163"/>
    </location>
</feature>
<dbReference type="PANTHER" id="PTHR30026:SF20">
    <property type="entry name" value="OUTER MEMBRANE PROTEIN TOLC"/>
    <property type="match status" value="1"/>
</dbReference>
<dbReference type="PANTHER" id="PTHR30026">
    <property type="entry name" value="OUTER MEMBRANE PROTEIN TOLC"/>
    <property type="match status" value="1"/>
</dbReference>
<keyword evidence="6" id="KW-0175">Coiled coil</keyword>
<evidence type="ECO:0000256" key="1">
    <source>
        <dbReference type="ARBA" id="ARBA00004442"/>
    </source>
</evidence>
<evidence type="ECO:0000256" key="3">
    <source>
        <dbReference type="ARBA" id="ARBA00022692"/>
    </source>
</evidence>
<keyword evidence="7" id="KW-0732">Signal</keyword>
<evidence type="ECO:0000256" key="2">
    <source>
        <dbReference type="ARBA" id="ARBA00022452"/>
    </source>
</evidence>
<dbReference type="GO" id="GO:0015562">
    <property type="term" value="F:efflux transmembrane transporter activity"/>
    <property type="evidence" value="ECO:0007669"/>
    <property type="project" value="InterPro"/>
</dbReference>
<keyword evidence="4" id="KW-0472">Membrane</keyword>
<evidence type="ECO:0000313" key="8">
    <source>
        <dbReference type="EMBL" id="SNS43969.1"/>
    </source>
</evidence>
<sequence length="373" mass="42663">MRLKKATIFMLIQLLMMSFLAGTVVYGLETQVEEEEKTLTYTYEELLEIAKKNSKELKKKAQEIERSELVRKEVADQKNYTPTGIGTGEAADLQERSILQGLVSADIGLQMKKKQVEIEEDRLAYNLKKAFNKLVLSKSQLQLDENAKEISQLELNLANVQHNNGAIGRFELTQRQKSYQETEKKLDASKISLESAYLELNNLTGLDKSLRYNLEVEEKEEKELSSLEHHVNRVLLNNPSIWTLEQNVRLSELAVTLHSYNAGQDPYNAKKIDVSTAKLDLGNAKETLEYSLRTLYHSMEQLKEAKNILEINLEKAKESLEMTELKLELGMAVPLETKKIQNTVTELEHQLLDNSLKYEETLAVYQKPWVAGN</sequence>
<accession>A0A239EHC6</accession>
<evidence type="ECO:0000256" key="6">
    <source>
        <dbReference type="SAM" id="Coils"/>
    </source>
</evidence>
<dbReference type="RefSeq" id="WP_089283074.1">
    <property type="nucleotide sequence ID" value="NZ_FZOJ01000010.1"/>
</dbReference>
<keyword evidence="9" id="KW-1185">Reference proteome</keyword>
<dbReference type="OrthoDB" id="1954422at2"/>
<evidence type="ECO:0000256" key="4">
    <source>
        <dbReference type="ARBA" id="ARBA00023136"/>
    </source>
</evidence>
<feature type="chain" id="PRO_5039213745" evidence="7">
    <location>
        <begin position="22"/>
        <end position="373"/>
    </location>
</feature>
<dbReference type="Proteomes" id="UP000198304">
    <property type="component" value="Unassembled WGS sequence"/>
</dbReference>
<evidence type="ECO:0000313" key="9">
    <source>
        <dbReference type="Proteomes" id="UP000198304"/>
    </source>
</evidence>
<keyword evidence="5" id="KW-0998">Cell outer membrane</keyword>
<dbReference type="InterPro" id="IPR051906">
    <property type="entry name" value="TolC-like"/>
</dbReference>
<dbReference type="EMBL" id="FZOJ01000010">
    <property type="protein sequence ID" value="SNS43969.1"/>
    <property type="molecule type" value="Genomic_DNA"/>
</dbReference>